<evidence type="ECO:0000313" key="4">
    <source>
        <dbReference type="Proteomes" id="UP000028607"/>
    </source>
</evidence>
<dbReference type="InterPro" id="IPR013196">
    <property type="entry name" value="HTH_11"/>
</dbReference>
<reference evidence="4" key="1">
    <citation type="submission" date="2013-04" db="EMBL/GenBank/DDBJ databases">
        <title>Thioclava sp. 13D2W-2 Genome Sequencing.</title>
        <authorList>
            <person name="Lai Q."/>
            <person name="Li G."/>
            <person name="Shao Z."/>
        </authorList>
    </citation>
    <scope>NUCLEOTIDE SEQUENCE [LARGE SCALE GENOMIC DNA]</scope>
    <source>
        <strain evidence="4">13D2W-2</strain>
    </source>
</reference>
<reference evidence="3 4" key="2">
    <citation type="journal article" date="2015" name="Antonie Van Leeuwenhoek">
        <title>Thioclava indica sp. nov., isolated from surface seawater of the Indian Ocean.</title>
        <authorList>
            <person name="Liu Y."/>
            <person name="Lai Q."/>
            <person name="Du J."/>
            <person name="Xu H."/>
            <person name="Jiang L."/>
            <person name="Shao Z."/>
        </authorList>
    </citation>
    <scope>NUCLEOTIDE SEQUENCE [LARGE SCALE GENOMIC DNA]</scope>
    <source>
        <strain evidence="3 4">13D2W-2</strain>
    </source>
</reference>
<dbReference type="Proteomes" id="UP000028607">
    <property type="component" value="Unassembled WGS sequence"/>
</dbReference>
<dbReference type="eggNOG" id="COG2378">
    <property type="taxonomic scope" value="Bacteria"/>
</dbReference>
<dbReference type="InterPro" id="IPR036388">
    <property type="entry name" value="WH-like_DNA-bd_sf"/>
</dbReference>
<dbReference type="AlphaFoldDB" id="A0A085TYE6"/>
<dbReference type="PANTHER" id="PTHR34580:SF3">
    <property type="entry name" value="PROTEIN PAFB"/>
    <property type="match status" value="1"/>
</dbReference>
<dbReference type="InterPro" id="IPR026881">
    <property type="entry name" value="WYL_dom"/>
</dbReference>
<sequence>MGTSLRTLYRDIAALQGMGADIEGEPGVGYVLRPGFFLPPLMLSQAEIEALMLGMRWVSAFADRPLAAASTDALSKIEAVLPKTSRHGAGAVPLRVGPPISKASADEDLTDLRDAIRHERKLAITYRDRDGRESERVIWPFAIGYFTDGRILVGWCENRGAYRHFRTDRLI</sequence>
<dbReference type="STRING" id="1317124.DW2_07263"/>
<name>A0A085TYE6_9RHOB</name>
<proteinExistence type="predicted"/>
<dbReference type="EMBL" id="AQRC01000004">
    <property type="protein sequence ID" value="KFE35743.1"/>
    <property type="molecule type" value="Genomic_DNA"/>
</dbReference>
<dbReference type="PROSITE" id="PS52050">
    <property type="entry name" value="WYL"/>
    <property type="match status" value="1"/>
</dbReference>
<dbReference type="PANTHER" id="PTHR34580">
    <property type="match status" value="1"/>
</dbReference>
<feature type="domain" description="Helix-turn-helix type 11" evidence="1">
    <location>
        <begin position="2"/>
        <end position="30"/>
    </location>
</feature>
<keyword evidence="4" id="KW-1185">Reference proteome</keyword>
<protein>
    <submittedName>
        <fullName evidence="3">Putative transcriptional regulator (Winged helix domain)</fullName>
    </submittedName>
</protein>
<dbReference type="Gene3D" id="1.10.10.10">
    <property type="entry name" value="Winged helix-like DNA-binding domain superfamily/Winged helix DNA-binding domain"/>
    <property type="match status" value="1"/>
</dbReference>
<dbReference type="PATRIC" id="fig|1317124.6.peg.1471"/>
<dbReference type="InterPro" id="IPR051534">
    <property type="entry name" value="CBASS_pafABC_assoc_protein"/>
</dbReference>
<accession>A0A085TYE6</accession>
<evidence type="ECO:0000259" key="2">
    <source>
        <dbReference type="Pfam" id="PF13280"/>
    </source>
</evidence>
<evidence type="ECO:0000259" key="1">
    <source>
        <dbReference type="Pfam" id="PF08279"/>
    </source>
</evidence>
<comment type="caution">
    <text evidence="3">The sequence shown here is derived from an EMBL/GenBank/DDBJ whole genome shotgun (WGS) entry which is preliminary data.</text>
</comment>
<dbReference type="Pfam" id="PF13280">
    <property type="entry name" value="WYL"/>
    <property type="match status" value="1"/>
</dbReference>
<feature type="domain" description="WYL" evidence="2">
    <location>
        <begin position="109"/>
        <end position="170"/>
    </location>
</feature>
<evidence type="ECO:0000313" key="3">
    <source>
        <dbReference type="EMBL" id="KFE35743.1"/>
    </source>
</evidence>
<organism evidence="3 4">
    <name type="scientific">Thioclava atlantica</name>
    <dbReference type="NCBI Taxonomy" id="1317124"/>
    <lineage>
        <taxon>Bacteria</taxon>
        <taxon>Pseudomonadati</taxon>
        <taxon>Pseudomonadota</taxon>
        <taxon>Alphaproteobacteria</taxon>
        <taxon>Rhodobacterales</taxon>
        <taxon>Paracoccaceae</taxon>
        <taxon>Thioclava</taxon>
    </lineage>
</organism>
<dbReference type="Pfam" id="PF08279">
    <property type="entry name" value="HTH_11"/>
    <property type="match status" value="1"/>
</dbReference>
<gene>
    <name evidence="3" type="ORF">DW2_07263</name>
</gene>